<dbReference type="GO" id="GO:0055037">
    <property type="term" value="C:recycling endosome"/>
    <property type="evidence" value="ECO:0007669"/>
    <property type="project" value="TreeGrafter"/>
</dbReference>
<dbReference type="InterPro" id="IPR001194">
    <property type="entry name" value="cDENN_dom"/>
</dbReference>
<organism evidence="4 6">
    <name type="scientific">Dracunculus medinensis</name>
    <name type="common">Guinea worm</name>
    <dbReference type="NCBI Taxonomy" id="318479"/>
    <lineage>
        <taxon>Eukaryota</taxon>
        <taxon>Metazoa</taxon>
        <taxon>Ecdysozoa</taxon>
        <taxon>Nematoda</taxon>
        <taxon>Chromadorea</taxon>
        <taxon>Rhabditida</taxon>
        <taxon>Spirurina</taxon>
        <taxon>Dracunculoidea</taxon>
        <taxon>Dracunculidae</taxon>
        <taxon>Dracunculus</taxon>
    </lineage>
</organism>
<feature type="domain" description="UDENN" evidence="2">
    <location>
        <begin position="18"/>
        <end position="464"/>
    </location>
</feature>
<dbReference type="InterPro" id="IPR037516">
    <property type="entry name" value="Tripartite_DENN"/>
</dbReference>
<dbReference type="PANTHER" id="PTHR13677:SF0">
    <property type="entry name" value="LD41638P"/>
    <property type="match status" value="1"/>
</dbReference>
<evidence type="ECO:0000256" key="1">
    <source>
        <dbReference type="ARBA" id="ARBA00007159"/>
    </source>
</evidence>
<evidence type="ECO:0000313" key="3">
    <source>
        <dbReference type="EMBL" id="VDN55859.1"/>
    </source>
</evidence>
<dbReference type="STRING" id="318479.A0A0N4U3Z6"/>
<dbReference type="Proteomes" id="UP000038040">
    <property type="component" value="Unplaced"/>
</dbReference>
<dbReference type="WBParaSite" id="DME_0000147201-mRNA-1">
    <property type="protein sequence ID" value="DME_0000147201-mRNA-1"/>
    <property type="gene ID" value="DME_0000147201"/>
</dbReference>
<dbReference type="PANTHER" id="PTHR13677">
    <property type="entry name" value="LD41638P"/>
    <property type="match status" value="1"/>
</dbReference>
<dbReference type="OrthoDB" id="10265409at2759"/>
<reference evidence="3 5" key="2">
    <citation type="submission" date="2018-11" db="EMBL/GenBank/DDBJ databases">
        <authorList>
            <consortium name="Pathogen Informatics"/>
        </authorList>
    </citation>
    <scope>NUCLEOTIDE SEQUENCE [LARGE SCALE GENOMIC DNA]</scope>
</reference>
<dbReference type="AlphaFoldDB" id="A0A0N4U3Z6"/>
<reference evidence="6" key="1">
    <citation type="submission" date="2017-02" db="UniProtKB">
        <authorList>
            <consortium name="WormBaseParasite"/>
        </authorList>
    </citation>
    <scope>IDENTIFICATION</scope>
</reference>
<proteinExistence type="inferred from homology"/>
<name>A0A0N4U3Z6_DRAME</name>
<evidence type="ECO:0000313" key="4">
    <source>
        <dbReference type="Proteomes" id="UP000038040"/>
    </source>
</evidence>
<dbReference type="PROSITE" id="PS50211">
    <property type="entry name" value="DENN"/>
    <property type="match status" value="1"/>
</dbReference>
<dbReference type="Pfam" id="PF02141">
    <property type="entry name" value="DENN"/>
    <property type="match status" value="1"/>
</dbReference>
<evidence type="ECO:0000259" key="2">
    <source>
        <dbReference type="PROSITE" id="PS50211"/>
    </source>
</evidence>
<dbReference type="Proteomes" id="UP000274756">
    <property type="component" value="Unassembled WGS sequence"/>
</dbReference>
<evidence type="ECO:0000313" key="6">
    <source>
        <dbReference type="WBParaSite" id="DME_0000147201-mRNA-1"/>
    </source>
</evidence>
<evidence type="ECO:0000313" key="5">
    <source>
        <dbReference type="Proteomes" id="UP000274756"/>
    </source>
</evidence>
<gene>
    <name evidence="3" type="ORF">DME_LOCUS5832</name>
</gene>
<keyword evidence="5" id="KW-1185">Reference proteome</keyword>
<protein>
    <submittedName>
        <fullName evidence="6">UDENN domain-containing protein</fullName>
    </submittedName>
</protein>
<comment type="similarity">
    <text evidence="1">Belongs to the DENND6 family.</text>
</comment>
<dbReference type="InterPro" id="IPR024224">
    <property type="entry name" value="DENND6"/>
</dbReference>
<accession>A0A0N4U3Z6</accession>
<sequence length="545" mass="62753">MDENGESPPWERFSRWIHCICVVTFDLELGQAIEVVYPGDAQLSAAEKMNICYLAFPDSNSCCTRDTKFHFRIRRSSFQLNEVQTNYSENVPPAAQIDSIHFFGFVHFRQQKDASLPRGYYQKSLVIISLLPLFNLFSYIIDAIANNFFESGEPAIEAACHDIDHWRAPVPGELLYLPLLGRVIQCRIPCKNDLPFMQKQKIDEVLYCEFSNLQCMLNYIQLLWELVLLGEPIIVMAANPLTCSSTVQALVSLIWPLRYFNDYRPFFTIHDSEFREYASKKQNPPKVILGVTNPFFSKILQHWPHVIRVGNGSHQSVSTEGIARKLRDGRIADSKPGLYTQYKTFLNSDKALVKNILKCDKFGGMQNKILRRHMLELTHIFMMPLERYISTLMPLRKQISPFKAVPQARPFIVDEFLSTLDEASTSVTCGIKGDWNGLYRKFLSSKNFEGWLRYRRKDVDRQLKAAHLEVLSNADFSPDALKGRHQVEIVDLILKISDRLRDLKEPALEARNRLQFQLTTILQSVDDELKSVLLSNGSLRDCIEQ</sequence>
<dbReference type="EMBL" id="UYYG01001153">
    <property type="protein sequence ID" value="VDN55859.1"/>
    <property type="molecule type" value="Genomic_DNA"/>
</dbReference>
<dbReference type="GO" id="GO:0005085">
    <property type="term" value="F:guanyl-nucleotide exchange factor activity"/>
    <property type="evidence" value="ECO:0007669"/>
    <property type="project" value="InterPro"/>
</dbReference>